<proteinExistence type="predicted"/>
<evidence type="ECO:0000313" key="2">
    <source>
        <dbReference type="Proteomes" id="UP000289708"/>
    </source>
</evidence>
<accession>A0A4Q0M906</accession>
<evidence type="ECO:0000313" key="1">
    <source>
        <dbReference type="EMBL" id="RXF69216.1"/>
    </source>
</evidence>
<dbReference type="OrthoDB" id="7272256at2"/>
<dbReference type="EMBL" id="RYFI01000022">
    <property type="protein sequence ID" value="RXF69216.1"/>
    <property type="molecule type" value="Genomic_DNA"/>
</dbReference>
<reference evidence="1 2" key="1">
    <citation type="submission" date="2018-12" db="EMBL/GenBank/DDBJ databases">
        <title>bacterium Hansschlegelia zhihuaiae S113.</title>
        <authorList>
            <person name="He J."/>
        </authorList>
    </citation>
    <scope>NUCLEOTIDE SEQUENCE [LARGE SCALE GENOMIC DNA]</scope>
    <source>
        <strain evidence="1 2">S 113</strain>
    </source>
</reference>
<dbReference type="AlphaFoldDB" id="A0A4Q0M906"/>
<sequence length="103" mass="11180">MTMQEFVAALLSFFLIEPLQAEMSERFGKRASPEAVAGVAACIREATPVLIRQASEDPWQTATHVFGIWSGMTPPEDILARTTPGCARAIEVVRSSATQSSRV</sequence>
<protein>
    <submittedName>
        <fullName evidence="1">Uncharacterized protein</fullName>
    </submittedName>
</protein>
<comment type="caution">
    <text evidence="1">The sequence shown here is derived from an EMBL/GenBank/DDBJ whole genome shotgun (WGS) entry which is preliminary data.</text>
</comment>
<organism evidence="1 2">
    <name type="scientific">Hansschlegelia zhihuaiae</name>
    <dbReference type="NCBI Taxonomy" id="405005"/>
    <lineage>
        <taxon>Bacteria</taxon>
        <taxon>Pseudomonadati</taxon>
        <taxon>Pseudomonadota</taxon>
        <taxon>Alphaproteobacteria</taxon>
        <taxon>Hyphomicrobiales</taxon>
        <taxon>Methylopilaceae</taxon>
        <taxon>Hansschlegelia</taxon>
    </lineage>
</organism>
<gene>
    <name evidence="1" type="ORF">EK403_18695</name>
</gene>
<dbReference type="Proteomes" id="UP000289708">
    <property type="component" value="Unassembled WGS sequence"/>
</dbReference>
<dbReference type="RefSeq" id="WP_128778982.1">
    <property type="nucleotide sequence ID" value="NZ_RYFI01000022.1"/>
</dbReference>
<name>A0A4Q0M906_9HYPH</name>
<keyword evidence="2" id="KW-1185">Reference proteome</keyword>